<dbReference type="Gene3D" id="1.10.3720.10">
    <property type="entry name" value="MetI-like"/>
    <property type="match status" value="1"/>
</dbReference>
<protein>
    <submittedName>
        <fullName evidence="10">ABC transporter permease</fullName>
    </submittedName>
</protein>
<dbReference type="CDD" id="cd06261">
    <property type="entry name" value="TM_PBP2"/>
    <property type="match status" value="1"/>
</dbReference>
<feature type="transmembrane region" description="Helical" evidence="8">
    <location>
        <begin position="233"/>
        <end position="254"/>
    </location>
</feature>
<feature type="transmembrane region" description="Helical" evidence="8">
    <location>
        <begin position="201"/>
        <end position="221"/>
    </location>
</feature>
<feature type="transmembrane region" description="Helical" evidence="8">
    <location>
        <begin position="67"/>
        <end position="87"/>
    </location>
</feature>
<evidence type="ECO:0000256" key="5">
    <source>
        <dbReference type="ARBA" id="ARBA00022692"/>
    </source>
</evidence>
<keyword evidence="7 8" id="KW-0472">Membrane</keyword>
<evidence type="ECO:0000256" key="4">
    <source>
        <dbReference type="ARBA" id="ARBA00022475"/>
    </source>
</evidence>
<feature type="transmembrane region" description="Helical" evidence="8">
    <location>
        <begin position="7"/>
        <end position="30"/>
    </location>
</feature>
<keyword evidence="4" id="KW-1003">Cell membrane</keyword>
<dbReference type="PANTHER" id="PTHR43848:SF2">
    <property type="entry name" value="PUTRESCINE TRANSPORT SYSTEM PERMEASE PROTEIN POTI"/>
    <property type="match status" value="1"/>
</dbReference>
<sequence>MLARWLLGLFTLLVYMIIYLPIGLVVLTSFNEATITTLPIQHLTWHWYGALLQNAKTLQSLWTSLQVGAASTLIATTLGLFAALAIVRHEFRGKSAFILLTTLPMLAPGIIMGVSLLLFARFVGFQAGFFAVLLGHILLALPYCTFILISSLARFDKSLEEAARGLGAGELGVLFRITIPGIAPGIIGAALFAFTISIGEFVVSFFLTTAGTTTLPIRIYSIVKVGITPEINAVSALILVATLVLSIAAFRLTLSERK</sequence>
<dbReference type="InterPro" id="IPR051789">
    <property type="entry name" value="Bact_Polyamine_Transport"/>
</dbReference>
<dbReference type="InterPro" id="IPR035906">
    <property type="entry name" value="MetI-like_sf"/>
</dbReference>
<comment type="similarity">
    <text evidence="2">Belongs to the binding-protein-dependent transport system permease family. CysTW subfamily.</text>
</comment>
<feature type="transmembrane region" description="Helical" evidence="8">
    <location>
        <begin position="129"/>
        <end position="152"/>
    </location>
</feature>
<organism evidence="10 11">
    <name type="scientific">Dongia soli</name>
    <dbReference type="NCBI Taxonomy" id="600628"/>
    <lineage>
        <taxon>Bacteria</taxon>
        <taxon>Pseudomonadati</taxon>
        <taxon>Pseudomonadota</taxon>
        <taxon>Alphaproteobacteria</taxon>
        <taxon>Rhodospirillales</taxon>
        <taxon>Dongiaceae</taxon>
        <taxon>Dongia</taxon>
    </lineage>
</organism>
<dbReference type="InterPro" id="IPR000515">
    <property type="entry name" value="MetI-like"/>
</dbReference>
<evidence type="ECO:0000313" key="10">
    <source>
        <dbReference type="EMBL" id="MDY0883586.1"/>
    </source>
</evidence>
<dbReference type="Pfam" id="PF00528">
    <property type="entry name" value="BPD_transp_1"/>
    <property type="match status" value="1"/>
</dbReference>
<dbReference type="Proteomes" id="UP001279642">
    <property type="component" value="Unassembled WGS sequence"/>
</dbReference>
<evidence type="ECO:0000256" key="1">
    <source>
        <dbReference type="ARBA" id="ARBA00004651"/>
    </source>
</evidence>
<comment type="caution">
    <text evidence="10">The sequence shown here is derived from an EMBL/GenBank/DDBJ whole genome shotgun (WGS) entry which is preliminary data.</text>
</comment>
<proteinExistence type="inferred from homology"/>
<evidence type="ECO:0000256" key="3">
    <source>
        <dbReference type="ARBA" id="ARBA00022448"/>
    </source>
</evidence>
<keyword evidence="3 8" id="KW-0813">Transport</keyword>
<feature type="transmembrane region" description="Helical" evidence="8">
    <location>
        <begin position="173"/>
        <end position="195"/>
    </location>
</feature>
<dbReference type="RefSeq" id="WP_320508616.1">
    <property type="nucleotide sequence ID" value="NZ_JAXCLW010000002.1"/>
</dbReference>
<reference evidence="10 11" key="1">
    <citation type="journal article" date="2016" name="Antonie Van Leeuwenhoek">
        <title>Dongia soli sp. nov., isolated from soil from Dokdo, Korea.</title>
        <authorList>
            <person name="Kim D.U."/>
            <person name="Lee H."/>
            <person name="Kim H."/>
            <person name="Kim S.G."/>
            <person name="Ka J.O."/>
        </authorList>
    </citation>
    <scope>NUCLEOTIDE SEQUENCE [LARGE SCALE GENOMIC DNA]</scope>
    <source>
        <strain evidence="10 11">D78</strain>
    </source>
</reference>
<name>A0ABU5EBQ2_9PROT</name>
<keyword evidence="6 8" id="KW-1133">Transmembrane helix</keyword>
<gene>
    <name evidence="10" type="ORF">SMD27_12085</name>
</gene>
<evidence type="ECO:0000256" key="8">
    <source>
        <dbReference type="RuleBase" id="RU363032"/>
    </source>
</evidence>
<dbReference type="EMBL" id="JAXCLW010000002">
    <property type="protein sequence ID" value="MDY0883586.1"/>
    <property type="molecule type" value="Genomic_DNA"/>
</dbReference>
<evidence type="ECO:0000259" key="9">
    <source>
        <dbReference type="PROSITE" id="PS50928"/>
    </source>
</evidence>
<evidence type="ECO:0000256" key="7">
    <source>
        <dbReference type="ARBA" id="ARBA00023136"/>
    </source>
</evidence>
<evidence type="ECO:0000256" key="6">
    <source>
        <dbReference type="ARBA" id="ARBA00022989"/>
    </source>
</evidence>
<dbReference type="PANTHER" id="PTHR43848">
    <property type="entry name" value="PUTRESCINE TRANSPORT SYSTEM PERMEASE PROTEIN POTI"/>
    <property type="match status" value="1"/>
</dbReference>
<dbReference type="PROSITE" id="PS50928">
    <property type="entry name" value="ABC_TM1"/>
    <property type="match status" value="1"/>
</dbReference>
<evidence type="ECO:0000313" key="11">
    <source>
        <dbReference type="Proteomes" id="UP001279642"/>
    </source>
</evidence>
<evidence type="ECO:0000256" key="2">
    <source>
        <dbReference type="ARBA" id="ARBA00007069"/>
    </source>
</evidence>
<accession>A0ABU5EBQ2</accession>
<comment type="subcellular location">
    <subcellularLocation>
        <location evidence="1 8">Cell membrane</location>
        <topology evidence="1 8">Multi-pass membrane protein</topology>
    </subcellularLocation>
</comment>
<keyword evidence="11" id="KW-1185">Reference proteome</keyword>
<dbReference type="SUPFAM" id="SSF161098">
    <property type="entry name" value="MetI-like"/>
    <property type="match status" value="1"/>
</dbReference>
<feature type="domain" description="ABC transmembrane type-1" evidence="9">
    <location>
        <begin position="61"/>
        <end position="249"/>
    </location>
</feature>
<keyword evidence="5 8" id="KW-0812">Transmembrane</keyword>
<feature type="transmembrane region" description="Helical" evidence="8">
    <location>
        <begin position="99"/>
        <end position="123"/>
    </location>
</feature>